<protein>
    <recommendedName>
        <fullName evidence="4">Pyruvate/2-oxoglutarate dehydrogenase complex, dihydrolipoamide acyltransferase (E2) component</fullName>
    </recommendedName>
</protein>
<feature type="signal peptide" evidence="1">
    <location>
        <begin position="1"/>
        <end position="22"/>
    </location>
</feature>
<dbReference type="AlphaFoldDB" id="A0A074TD84"/>
<evidence type="ECO:0008006" key="4">
    <source>
        <dbReference type="Google" id="ProtNLM"/>
    </source>
</evidence>
<dbReference type="Pfam" id="PF11233">
    <property type="entry name" value="DUF3035"/>
    <property type="match status" value="1"/>
</dbReference>
<dbReference type="PROSITE" id="PS51257">
    <property type="entry name" value="PROKAR_LIPOPROTEIN"/>
    <property type="match status" value="1"/>
</dbReference>
<sequence length="183" mass="19365">MQVRYGTLSIAMAAVLMLTACGNDRTPSLMNLRSSHQGPDEFGIVPNKPLQMPENLAQLPTPTPGGTNLTDPTPEADAVAALGGNPRRVTASGTVPGSDQALVAAASRYGTQAGIRQTLAAEDLAYRKKNDGRLLERLLQVSVYNKAYKPMELNQTAELQRWRRAGVATPAAPPSSAAQDAAK</sequence>
<keyword evidence="1" id="KW-0732">Signal</keyword>
<reference evidence="2 3" key="1">
    <citation type="submission" date="2014-03" db="EMBL/GenBank/DDBJ databases">
        <title>The draft genome sequence of Thioclava dalianensis DLFJ1-1.</title>
        <authorList>
            <person name="Lai Q."/>
            <person name="Shao Z."/>
        </authorList>
    </citation>
    <scope>NUCLEOTIDE SEQUENCE [LARGE SCALE GENOMIC DNA]</scope>
    <source>
        <strain evidence="2 3">DLFJ1-1</strain>
    </source>
</reference>
<evidence type="ECO:0000313" key="3">
    <source>
        <dbReference type="Proteomes" id="UP000027725"/>
    </source>
</evidence>
<dbReference type="InterPro" id="IPR021395">
    <property type="entry name" value="DUF3035"/>
</dbReference>
<feature type="chain" id="PRO_5001699718" description="Pyruvate/2-oxoglutarate dehydrogenase complex, dihydrolipoamide acyltransferase (E2) component" evidence="1">
    <location>
        <begin position="23"/>
        <end position="183"/>
    </location>
</feature>
<proteinExistence type="predicted"/>
<organism evidence="2 3">
    <name type="scientific">Thioclava dalianensis</name>
    <dbReference type="NCBI Taxonomy" id="1185766"/>
    <lineage>
        <taxon>Bacteria</taxon>
        <taxon>Pseudomonadati</taxon>
        <taxon>Pseudomonadota</taxon>
        <taxon>Alphaproteobacteria</taxon>
        <taxon>Rhodobacterales</taxon>
        <taxon>Paracoccaceae</taxon>
        <taxon>Thioclava</taxon>
    </lineage>
</organism>
<gene>
    <name evidence="2" type="ORF">DL1_02285</name>
</gene>
<evidence type="ECO:0000256" key="1">
    <source>
        <dbReference type="SAM" id="SignalP"/>
    </source>
</evidence>
<dbReference type="STRING" id="1185766.SAMN05216224_101952"/>
<evidence type="ECO:0000313" key="2">
    <source>
        <dbReference type="EMBL" id="KEP69664.1"/>
    </source>
</evidence>
<keyword evidence="3" id="KW-1185">Reference proteome</keyword>
<comment type="caution">
    <text evidence="2">The sequence shown here is derived from an EMBL/GenBank/DDBJ whole genome shotgun (WGS) entry which is preliminary data.</text>
</comment>
<dbReference type="EMBL" id="JHEH01000011">
    <property type="protein sequence ID" value="KEP69664.1"/>
    <property type="molecule type" value="Genomic_DNA"/>
</dbReference>
<dbReference type="eggNOG" id="ENOG50319MP">
    <property type="taxonomic scope" value="Bacteria"/>
</dbReference>
<dbReference type="OrthoDB" id="7876689at2"/>
<accession>A0A074TD84</accession>
<dbReference type="Proteomes" id="UP000027725">
    <property type="component" value="Unassembled WGS sequence"/>
</dbReference>
<dbReference type="RefSeq" id="WP_038065798.1">
    <property type="nucleotide sequence ID" value="NZ_FOVB01000001.1"/>
</dbReference>
<name>A0A074TD84_9RHOB</name>